<accession>A0A5C7B645</accession>
<dbReference type="EMBL" id="VOSB01000042">
    <property type="protein sequence ID" value="TXE15294.1"/>
    <property type="molecule type" value="Genomic_DNA"/>
</dbReference>
<proteinExistence type="predicted"/>
<comment type="caution">
    <text evidence="1">The sequence shown here is derived from an EMBL/GenBank/DDBJ whole genome shotgun (WGS) entry which is preliminary data.</text>
</comment>
<protein>
    <submittedName>
        <fullName evidence="1">Uncharacterized protein</fullName>
    </submittedName>
</protein>
<organism evidence="1 2">
    <name type="scientific">Psychroserpens burtonensis</name>
    <dbReference type="NCBI Taxonomy" id="49278"/>
    <lineage>
        <taxon>Bacteria</taxon>
        <taxon>Pseudomonadati</taxon>
        <taxon>Bacteroidota</taxon>
        <taxon>Flavobacteriia</taxon>
        <taxon>Flavobacteriales</taxon>
        <taxon>Flavobacteriaceae</taxon>
        <taxon>Psychroserpens</taxon>
    </lineage>
</organism>
<dbReference type="AlphaFoldDB" id="A0A5C7B645"/>
<evidence type="ECO:0000313" key="2">
    <source>
        <dbReference type="Proteomes" id="UP000321938"/>
    </source>
</evidence>
<gene>
    <name evidence="1" type="ORF">ES692_17315</name>
</gene>
<dbReference type="Proteomes" id="UP000321938">
    <property type="component" value="Unassembled WGS sequence"/>
</dbReference>
<keyword evidence="2" id="KW-1185">Reference proteome</keyword>
<evidence type="ECO:0000313" key="1">
    <source>
        <dbReference type="EMBL" id="TXE15294.1"/>
    </source>
</evidence>
<dbReference type="RefSeq" id="WP_147232156.1">
    <property type="nucleotide sequence ID" value="NZ_VOSB01000042.1"/>
</dbReference>
<name>A0A5C7B645_9FLAO</name>
<reference evidence="1 2" key="1">
    <citation type="submission" date="2019-08" db="EMBL/GenBank/DDBJ databases">
        <title>Genome of Psychroserpens burtonensis ACAM 167.</title>
        <authorList>
            <person name="Bowman J.P."/>
        </authorList>
    </citation>
    <scope>NUCLEOTIDE SEQUENCE [LARGE SCALE GENOMIC DNA]</scope>
    <source>
        <strain evidence="1 2">ACAM 167</strain>
    </source>
</reference>
<sequence length="88" mass="9729">MASAMYIDKNEKVVFEINGPNYVQADIEFKKNKGNLSVVISNSDDVRFNGDYSIISNKLKKGGNVVHEIVLTSSKIKILAQRVLGKSV</sequence>